<keyword evidence="1" id="KW-0175">Coiled coil</keyword>
<evidence type="ECO:0000256" key="2">
    <source>
        <dbReference type="SAM" id="MobiDB-lite"/>
    </source>
</evidence>
<sequence>YSDDEDEDFVPESKTFAKRFIATAHKATAKQGKLGKKVSNSSVFDIEKRPTRIPNPKIQNRNAIMARENRRRKKEHVEQLESDLTQLRDENLKLRKMLRQRNGTIDTLAQEKRYLKSVLANRTEILSILKSVKSTKLPVTSSILNYRKNSISTTTSSAATERSSFSSPNNNDLDEDDYDLDGIVGESGVDAVIAETDDTLQKWLNESTTICSNNNDNSLFFDEHSDRKTCGRQQRQTDEVINFEHNYFESDNKQELLEPGICLHIASGKISLEFCSKCHLNSQNAWLLDNPDAGGSGVATNS</sequence>
<evidence type="ECO:0000259" key="3">
    <source>
        <dbReference type="Pfam" id="PF00170"/>
    </source>
</evidence>
<dbReference type="EMBL" id="GANO01004736">
    <property type="protein sequence ID" value="JAB55135.1"/>
    <property type="molecule type" value="mRNA"/>
</dbReference>
<feature type="domain" description="BZIP" evidence="3">
    <location>
        <begin position="57"/>
        <end position="112"/>
    </location>
</feature>
<dbReference type="SUPFAM" id="SSF57959">
    <property type="entry name" value="Leucine zipper domain"/>
    <property type="match status" value="1"/>
</dbReference>
<dbReference type="InterPro" id="IPR046347">
    <property type="entry name" value="bZIP_sf"/>
</dbReference>
<dbReference type="Pfam" id="PF00170">
    <property type="entry name" value="bZIP_1"/>
    <property type="match status" value="1"/>
</dbReference>
<evidence type="ECO:0000313" key="4">
    <source>
        <dbReference type="EMBL" id="JAB55135.1"/>
    </source>
</evidence>
<proteinExistence type="evidence at transcript level"/>
<feature type="region of interest" description="Disordered" evidence="2">
    <location>
        <begin position="151"/>
        <end position="176"/>
    </location>
</feature>
<feature type="compositionally biased region" description="Low complexity" evidence="2">
    <location>
        <begin position="151"/>
        <end position="171"/>
    </location>
</feature>
<dbReference type="AlphaFoldDB" id="U5ELV5"/>
<feature type="non-terminal residue" evidence="4">
    <location>
        <position position="1"/>
    </location>
</feature>
<dbReference type="GO" id="GO:0005634">
    <property type="term" value="C:nucleus"/>
    <property type="evidence" value="ECO:0007669"/>
    <property type="project" value="UniProtKB-ARBA"/>
</dbReference>
<evidence type="ECO:0000256" key="1">
    <source>
        <dbReference type="SAM" id="Coils"/>
    </source>
</evidence>
<dbReference type="InterPro" id="IPR004827">
    <property type="entry name" value="bZIP"/>
</dbReference>
<reference evidence="4" key="1">
    <citation type="journal article" date="2014" name="Insect Biochem. Mol. Biol.">
        <title>An insight into the sialome of the frog biting fly, Corethrella appendiculata.</title>
        <authorList>
            <person name="Ribeiro J.M.C."/>
            <person name="Chagas A.C."/>
            <person name="Pham V.M."/>
            <person name="Lounibos L.P."/>
            <person name="Calvo E."/>
        </authorList>
    </citation>
    <scope>NUCLEOTIDE SEQUENCE</scope>
    <source>
        <tissue evidence="4">Salivary glands</tissue>
    </source>
</reference>
<accession>U5ELV5</accession>
<feature type="non-terminal residue" evidence="4">
    <location>
        <position position="302"/>
    </location>
</feature>
<dbReference type="Gene3D" id="1.20.5.170">
    <property type="match status" value="1"/>
</dbReference>
<organism evidence="4">
    <name type="scientific">Corethrella appendiculata</name>
    <dbReference type="NCBI Taxonomy" id="1370023"/>
    <lineage>
        <taxon>Eukaryota</taxon>
        <taxon>Metazoa</taxon>
        <taxon>Ecdysozoa</taxon>
        <taxon>Arthropoda</taxon>
        <taxon>Hexapoda</taxon>
        <taxon>Insecta</taxon>
        <taxon>Pterygota</taxon>
        <taxon>Neoptera</taxon>
        <taxon>Endopterygota</taxon>
        <taxon>Diptera</taxon>
        <taxon>Nematocera</taxon>
        <taxon>Culicoidea</taxon>
        <taxon>Chaoboridae</taxon>
        <taxon>Corethrella</taxon>
    </lineage>
</organism>
<feature type="coiled-coil region" evidence="1">
    <location>
        <begin position="63"/>
        <end position="97"/>
    </location>
</feature>
<dbReference type="GO" id="GO:0003700">
    <property type="term" value="F:DNA-binding transcription factor activity"/>
    <property type="evidence" value="ECO:0007669"/>
    <property type="project" value="InterPro"/>
</dbReference>
<name>U5ELV5_9DIPT</name>
<protein>
    <recommendedName>
        <fullName evidence="3">BZIP domain-containing protein</fullName>
    </recommendedName>
</protein>